<organism evidence="3 4">
    <name type="scientific">Phormidium tenue NIES-30</name>
    <dbReference type="NCBI Taxonomy" id="549789"/>
    <lineage>
        <taxon>Bacteria</taxon>
        <taxon>Bacillati</taxon>
        <taxon>Cyanobacteriota</taxon>
        <taxon>Cyanophyceae</taxon>
        <taxon>Oscillatoriophycideae</taxon>
        <taxon>Oscillatoriales</taxon>
        <taxon>Oscillatoriaceae</taxon>
        <taxon>Phormidium</taxon>
    </lineage>
</organism>
<feature type="region of interest" description="Disordered" evidence="1">
    <location>
        <begin position="62"/>
        <end position="108"/>
    </location>
</feature>
<evidence type="ECO:0000313" key="3">
    <source>
        <dbReference type="EMBL" id="OKH47200.1"/>
    </source>
</evidence>
<gene>
    <name evidence="3" type="ORF">NIES30_14650</name>
</gene>
<proteinExistence type="predicted"/>
<evidence type="ECO:0000256" key="2">
    <source>
        <dbReference type="SAM" id="Phobius"/>
    </source>
</evidence>
<comment type="caution">
    <text evidence="3">The sequence shown here is derived from an EMBL/GenBank/DDBJ whole genome shotgun (WGS) entry which is preliminary data.</text>
</comment>
<dbReference type="EMBL" id="MRCG01000010">
    <property type="protein sequence ID" value="OKH47200.1"/>
    <property type="molecule type" value="Genomic_DNA"/>
</dbReference>
<evidence type="ECO:0000313" key="4">
    <source>
        <dbReference type="Proteomes" id="UP000185557"/>
    </source>
</evidence>
<dbReference type="Proteomes" id="UP000185557">
    <property type="component" value="Unassembled WGS sequence"/>
</dbReference>
<keyword evidence="4" id="KW-1185">Reference proteome</keyword>
<dbReference type="AlphaFoldDB" id="A0A1U7J4A7"/>
<sequence>MIWDAMKLWLVCFLILFFGAEAVQWFGHLPWVSSVEPSLPLTLLGGIGLAIASNYRNWPTFGPAPKPEDPPLPSSPPSPSIATPVNTPKVSRKADTISFEIKKPQAKR</sequence>
<name>A0A1U7J4A7_9CYAN</name>
<accession>A0A1U7J4A7</accession>
<keyword evidence="2" id="KW-1133">Transmembrane helix</keyword>
<feature type="compositionally biased region" description="Basic and acidic residues" evidence="1">
    <location>
        <begin position="92"/>
        <end position="108"/>
    </location>
</feature>
<feature type="transmembrane region" description="Helical" evidence="2">
    <location>
        <begin position="38"/>
        <end position="55"/>
    </location>
</feature>
<keyword evidence="2" id="KW-0472">Membrane</keyword>
<feature type="compositionally biased region" description="Pro residues" evidence="1">
    <location>
        <begin position="62"/>
        <end position="79"/>
    </location>
</feature>
<evidence type="ECO:0000256" key="1">
    <source>
        <dbReference type="SAM" id="MobiDB-lite"/>
    </source>
</evidence>
<keyword evidence="2" id="KW-0812">Transmembrane</keyword>
<protein>
    <submittedName>
        <fullName evidence="3">Uncharacterized protein</fullName>
    </submittedName>
</protein>
<reference evidence="3 4" key="1">
    <citation type="submission" date="2016-11" db="EMBL/GenBank/DDBJ databases">
        <title>Draft Genome Sequences of Nine Cyanobacterial Strains from Diverse Habitats.</title>
        <authorList>
            <person name="Zhu T."/>
            <person name="Hou S."/>
            <person name="Lu X."/>
            <person name="Hess W.R."/>
        </authorList>
    </citation>
    <scope>NUCLEOTIDE SEQUENCE [LARGE SCALE GENOMIC DNA]</scope>
    <source>
        <strain evidence="3 4">NIES-30</strain>
    </source>
</reference>